<evidence type="ECO:0000259" key="5">
    <source>
        <dbReference type="Pfam" id="PF12255"/>
    </source>
</evidence>
<dbReference type="InterPro" id="IPR022385">
    <property type="entry name" value="Rhs_assc_core"/>
</dbReference>
<gene>
    <name evidence="7" type="ORF">Bccel_0870</name>
</gene>
<dbReference type="Pfam" id="PF12256">
    <property type="entry name" value="TcdB_toxin_midN"/>
    <property type="match status" value="1"/>
</dbReference>
<dbReference type="InterPro" id="IPR050708">
    <property type="entry name" value="T6SS_VgrG/RHS"/>
</dbReference>
<dbReference type="InterPro" id="IPR022045">
    <property type="entry name" value="TcdB_toxin_mid/N"/>
</dbReference>
<dbReference type="InterPro" id="IPR022044">
    <property type="entry name" value="TcdB_toxin_mid/C"/>
</dbReference>
<dbReference type="PANTHER" id="PTHR32305:SF15">
    <property type="entry name" value="PROTEIN RHSA-RELATED"/>
    <property type="match status" value="1"/>
</dbReference>
<dbReference type="Gene3D" id="2.180.10.10">
    <property type="entry name" value="RHS repeat-associated core"/>
    <property type="match status" value="1"/>
</dbReference>
<feature type="compositionally biased region" description="Basic and acidic residues" evidence="4">
    <location>
        <begin position="2212"/>
        <end position="2226"/>
    </location>
</feature>
<organism evidence="7 8">
    <name type="scientific">Pseudobacteroides cellulosolvens ATCC 35603 = DSM 2933</name>
    <dbReference type="NCBI Taxonomy" id="398512"/>
    <lineage>
        <taxon>Bacteria</taxon>
        <taxon>Bacillati</taxon>
        <taxon>Bacillota</taxon>
        <taxon>Clostridia</taxon>
        <taxon>Eubacteriales</taxon>
        <taxon>Oscillospiraceae</taxon>
        <taxon>Pseudobacteroides</taxon>
    </lineage>
</organism>
<sequence>MKTEIENLKTSSQFLKTDGKTKSNAIEIPSISLPKGGGAIKGIDEKFSVNSVNGTASFSIPLPLSPTRGSASPALNLDYNSGAGNGIFGLGWTLSLPSIKRKTDKGLPQYLDDIDSDTFLFSGAEDLVPEFAKESDSSFSKDSDGNYIIKEKDSQDGLFTIKFYRPRIEGLFARIERWSCKKSQEIKWRVISKENITTLFGWSNASRISDPEDPYKIFEWLPEFTFDDKGNCTHYIYKKEDDTGYDTNLLHNRNRTKNGRITYTNMYLERILYGNKTPYGTLNDTYPNETEYMFRMVFDYGEYDLNSPYTKIKDWDFRLDAFSEYKAGFEIRTTRLCKRVLLFHNFTELTGGSALVKSINFGYDTNDGTYFTFLNSITSYGYIKKPDGSYTSKNLPPIEFEYQKHQWNKTIKSVSQDSLIHAPEGLNEPLYQFIDLFSEGLPGILTDQGGGLFYKRSLGCGLFEEAKLVSQKPSFYGFGSRLQLLDLDADGSKQLVSYDKDPKGYFELSDNEDWQTFRTFKSIPNIDIYNGNTRMIDLNGDGKPEILITEDHIFTWYESVGRRGFESSHKTYLPFDEEEGPYILFADPKQTVFLADMSGDGLADIVRIRNKEICYWPNLGYGRFGAKVSMDHAPDFDHPDAFNPAFLRLADIDGSGTTDIIYLGKNKFTCYLNQSGNAFSDDPFEIDAFQEIHNHAKIMVTDLLGNGIPCIVWSSPLSKDAQSPLKYIDLMDSKKPHIMVSYKNNLGKEIKLEYEASTMFYIKDRISGRPCTTKLHFPVHCISKIETRDRISGYRFVSSYKYHHGYYDHEEREFRGFGMVEQTDTEDFEHWIKGNSSNIVDKTLHQETVITKSWFHTGAFFSRENILNQFAHEYWYEEMAKHGFTVTNHEIPLSDAQVIAAPGLDPTIIEHLEAHEWREALRACKGASLHQETFSNDAPSKGATPEEIKKQLTPYLSAMRNYIVELLQPKGQNKHAIFVVKEKESISYSYERNTEDPRISHTLNIKIDQYGNVLESASVVYPRIKADYTLPLETQEVQSQMNITYIQNKFTNDIDTDASYRLRLPSEVKTYELKGVEKNNPLYSVKDFNNILTNAVEADYHEVDKTPLTGTSQKRLIEYMQSIYRSNNLKDPLPLYHLESLALPFESYQLAYTSALLENTFGTKVNEALMLKGKFTRRGGDGSWWIPSGSVQFMDIGEAAADAKNRFYLPVFYTDPYGTKKKVKYDNYKLFIEETEDALGNKTKVELFNFRTLSPQRMNDPNNNISEAIKDELGLLKAFAVFGKGNEADDLNDINEFSSMAENTLIDDFFHASASDVLVIHGKKLLQHATKRFVYDLEAYKNWGKPVAVTSIVREEHYIKNNDSSVQISFEYSSGLGHVVMKKVQAEPGPAKKVTVNSDDSYLVSEIDTDSLTPKQLRWIGSGRTVLNNKGNAVKQYEPYFSVTHKYEDLKELVEIGVTPIMYYDAQGRLIKTQMPDGTLSCTEFDSWKQIIYDLNDTILTSSWYENRTNRLIDAELLAAGKDPEKEKSAADKASKHANTPTLLHFDTLGRPVLYIDHNKHLQTQDDEFYHTRVILDIEGNLRKVIDARGNMVMQYKYDMLGNKIYQHSMDAGQRWMLSNILGNPLRAWDEKDHEFQYFYDILHRPTHNKVIGGDGDMPLNHIFERVFYGELETNPELKNLRGQVIKLYDTGGILLMPEYDFKGQPKSTTRKLCKNYKDVVNWIDVNLLSDLESDSYTFITETDALGRIAKQTAPDGSVITPIYNETGLLRSENVAHAAPNITTRFIKDIGYNEKGQRNKIIYGNDVVTRFFYDKETFRLTRLQTKRQNGDPLQDWHYTYDPVGNITHIEDQNVPIVFFDNQKITGISTYTYDALYRLAEATGRENTTPLAFDNKDNWNDIPFIKQLNPGDPMTMRNFTQSYLYDSVGNILKMRHLAAGNNWTRDYNYNAANNRLLSTQTGTNNYSYQYHPQHGYIISMPHLEDMEWNFKELLVRTVRQRRIDGGTPETTYYQYDGQGQRIRKITENQANSGDIPDKKDERIYIEGYEIYKQHSGVEAGLERISLSLMDKGHRFVMIDTETKPKVEFGITMGRTAPSKTVRYQLHNHLGSAALELDDTARVISYEEYHPYGTTAYQAKNADIQCAAKRYRYTGMERDEESGLEYHSARYYLPWLGRWTTVDPILNSLTKSHSNLKNDFDEKSSELEEEESDTSMHHGERSQTDDKETESLLIISPYAYSLSNPINNVDIDGKQPVRIGYIYTLRTTIDGKTYVYSGQTARQLAQRLYRDKHKWREIIRSKTTTIEAHEITAQIRRLPNQTARSAVREALSAGEQVVIKRRRAEPGVTELNEINAAREANIERWAEQHSVRLGARFTFKTGVKVGAFAGFMLLDAFLMYRDEKISKYVMSPYVLEDEQGIFTLQVKDRGIFRSDYYFKNYKTGSLVGQSVQISKEEFLELQEEAELLWGKLDWKGDWVPGLLRQELPEIDYCTAHPDSCA</sequence>
<comment type="caution">
    <text evidence="7">The sequence shown here is derived from an EMBL/GenBank/DDBJ whole genome shotgun (WGS) entry which is preliminary data.</text>
</comment>
<evidence type="ECO:0000256" key="2">
    <source>
        <dbReference type="ARBA" id="ARBA00022525"/>
    </source>
</evidence>
<dbReference type="SUPFAM" id="SSF69318">
    <property type="entry name" value="Integrin alpha N-terminal domain"/>
    <property type="match status" value="1"/>
</dbReference>
<evidence type="ECO:0000256" key="3">
    <source>
        <dbReference type="ARBA" id="ARBA00023026"/>
    </source>
</evidence>
<dbReference type="PRINTS" id="PR01341">
    <property type="entry name" value="SALSPVBPROT"/>
</dbReference>
<dbReference type="PATRIC" id="fig|398512.5.peg.905"/>
<evidence type="ECO:0000256" key="1">
    <source>
        <dbReference type="ARBA" id="ARBA00004613"/>
    </source>
</evidence>
<dbReference type="NCBIfam" id="TIGR03696">
    <property type="entry name" value="Rhs_assc_core"/>
    <property type="match status" value="1"/>
</dbReference>
<evidence type="ECO:0000313" key="8">
    <source>
        <dbReference type="Proteomes" id="UP000036923"/>
    </source>
</evidence>
<dbReference type="Pfam" id="PF03534">
    <property type="entry name" value="SpvB"/>
    <property type="match status" value="1"/>
</dbReference>
<dbReference type="RefSeq" id="WP_050753083.1">
    <property type="nucleotide sequence ID" value="NZ_JQKC01000014.1"/>
</dbReference>
<proteinExistence type="predicted"/>
<dbReference type="InterPro" id="IPR003284">
    <property type="entry name" value="Sal_SpvB"/>
</dbReference>
<dbReference type="InterPro" id="IPR028994">
    <property type="entry name" value="Integrin_alpha_N"/>
</dbReference>
<comment type="subcellular location">
    <subcellularLocation>
        <location evidence="1">Secreted</location>
    </subcellularLocation>
</comment>
<accession>A0A0L6JIP5</accession>
<dbReference type="EMBL" id="LGTC01000001">
    <property type="protein sequence ID" value="KNY25610.1"/>
    <property type="molecule type" value="Genomic_DNA"/>
</dbReference>
<dbReference type="OrthoDB" id="513777at2"/>
<evidence type="ECO:0000313" key="7">
    <source>
        <dbReference type="EMBL" id="KNY25610.1"/>
    </source>
</evidence>
<reference evidence="8" key="1">
    <citation type="submission" date="2015-07" db="EMBL/GenBank/DDBJ databases">
        <title>Near-Complete Genome Sequence of the Cellulolytic Bacterium Bacteroides (Pseudobacteroides) cellulosolvens ATCC 35603.</title>
        <authorList>
            <person name="Dassa B."/>
            <person name="Utturkar S.M."/>
            <person name="Klingeman D.M."/>
            <person name="Hurt R.A."/>
            <person name="Keller M."/>
            <person name="Xu J."/>
            <person name="Reddy Y.H.K."/>
            <person name="Borovok I."/>
            <person name="Grinberg I.R."/>
            <person name="Lamed R."/>
            <person name="Zhivin O."/>
            <person name="Bayer E.A."/>
            <person name="Brown S.D."/>
        </authorList>
    </citation>
    <scope>NUCLEOTIDE SEQUENCE [LARGE SCALE GENOMIC DNA]</scope>
    <source>
        <strain evidence="8">DSM 2933</strain>
    </source>
</reference>
<keyword evidence="8" id="KW-1185">Reference proteome</keyword>
<evidence type="ECO:0000259" key="6">
    <source>
        <dbReference type="Pfam" id="PF12256"/>
    </source>
</evidence>
<keyword evidence="3" id="KW-0843">Virulence</keyword>
<dbReference type="eggNOG" id="COG3209">
    <property type="taxonomic scope" value="Bacteria"/>
</dbReference>
<evidence type="ECO:0000256" key="4">
    <source>
        <dbReference type="SAM" id="MobiDB-lite"/>
    </source>
</evidence>
<feature type="domain" description="Insecticide toxin TcdB middle/N-terminal" evidence="6">
    <location>
        <begin position="696"/>
        <end position="829"/>
    </location>
</feature>
<dbReference type="STRING" id="398512.Bccel_0870"/>
<dbReference type="PANTHER" id="PTHR32305">
    <property type="match status" value="1"/>
</dbReference>
<feature type="compositionally biased region" description="Basic and acidic residues" evidence="4">
    <location>
        <begin position="2195"/>
        <end position="2204"/>
    </location>
</feature>
<dbReference type="Proteomes" id="UP000036923">
    <property type="component" value="Unassembled WGS sequence"/>
</dbReference>
<protein>
    <submittedName>
        <fullName evidence="7">RHS repeat-associated core domain containing protein-containing protein</fullName>
    </submittedName>
</protein>
<dbReference type="Pfam" id="PF12255">
    <property type="entry name" value="TcdB_toxin_midC"/>
    <property type="match status" value="1"/>
</dbReference>
<dbReference type="GO" id="GO:0005737">
    <property type="term" value="C:cytoplasm"/>
    <property type="evidence" value="ECO:0007669"/>
    <property type="project" value="InterPro"/>
</dbReference>
<keyword evidence="2" id="KW-0964">Secreted</keyword>
<name>A0A0L6JIP5_9FIRM</name>
<feature type="region of interest" description="Disordered" evidence="4">
    <location>
        <begin position="2195"/>
        <end position="2226"/>
    </location>
</feature>
<dbReference type="GO" id="GO:0005576">
    <property type="term" value="C:extracellular region"/>
    <property type="evidence" value="ECO:0007669"/>
    <property type="project" value="UniProtKB-SubCell"/>
</dbReference>
<feature type="domain" description="Insecticide toxin TcdB middle/C-terminal" evidence="5">
    <location>
        <begin position="920"/>
        <end position="1054"/>
    </location>
</feature>